<dbReference type="PIRSF" id="PIRSF009360">
    <property type="entry name" value="UCP009360"/>
    <property type="match status" value="1"/>
</dbReference>
<keyword evidence="9 15" id="KW-0472">Membrane</keyword>
<keyword evidence="10" id="KW-0325">Glycoprotein</keyword>
<keyword evidence="11" id="KW-0294">Fucose metabolism</keyword>
<evidence type="ECO:0000256" key="12">
    <source>
        <dbReference type="ARBA" id="ARBA00023277"/>
    </source>
</evidence>
<evidence type="ECO:0000256" key="13">
    <source>
        <dbReference type="ARBA" id="ARBA00030350"/>
    </source>
</evidence>
<evidence type="ECO:0000256" key="2">
    <source>
        <dbReference type="ARBA" id="ARBA00004881"/>
    </source>
</evidence>
<comment type="pathway">
    <text evidence="2">Glycan metabolism.</text>
</comment>
<dbReference type="GO" id="GO:0006004">
    <property type="term" value="P:fucose metabolic process"/>
    <property type="evidence" value="ECO:0007669"/>
    <property type="project" value="UniProtKB-KW"/>
</dbReference>
<keyword evidence="5" id="KW-0808">Transferase</keyword>
<keyword evidence="17" id="KW-1185">Reference proteome</keyword>
<proteinExistence type="inferred from homology"/>
<keyword evidence="8 15" id="KW-1133">Transmembrane helix</keyword>
<evidence type="ECO:0000256" key="14">
    <source>
        <dbReference type="SAM" id="MobiDB-lite"/>
    </source>
</evidence>
<evidence type="ECO:0000313" key="16">
    <source>
        <dbReference type="EMBL" id="KAJ3678933.1"/>
    </source>
</evidence>
<dbReference type="InterPro" id="IPR019378">
    <property type="entry name" value="GDP-Fuc_O-FucTrfase"/>
</dbReference>
<comment type="caution">
    <text evidence="16">The sequence shown here is derived from an EMBL/GenBank/DDBJ whole genome shotgun (WGS) entry which is preliminary data.</text>
</comment>
<dbReference type="PANTHER" id="PTHR31741">
    <property type="entry name" value="OS02G0726500 PROTEIN-RELATED"/>
    <property type="match status" value="1"/>
</dbReference>
<evidence type="ECO:0000256" key="5">
    <source>
        <dbReference type="ARBA" id="ARBA00022679"/>
    </source>
</evidence>
<evidence type="ECO:0000256" key="10">
    <source>
        <dbReference type="ARBA" id="ARBA00023180"/>
    </source>
</evidence>
<feature type="compositionally biased region" description="Pro residues" evidence="14">
    <location>
        <begin position="384"/>
        <end position="397"/>
    </location>
</feature>
<evidence type="ECO:0000256" key="6">
    <source>
        <dbReference type="ARBA" id="ARBA00022692"/>
    </source>
</evidence>
<gene>
    <name evidence="16" type="ORF">LUZ61_021097</name>
</gene>
<organism evidence="16 17">
    <name type="scientific">Rhynchospora tenuis</name>
    <dbReference type="NCBI Taxonomy" id="198213"/>
    <lineage>
        <taxon>Eukaryota</taxon>
        <taxon>Viridiplantae</taxon>
        <taxon>Streptophyta</taxon>
        <taxon>Embryophyta</taxon>
        <taxon>Tracheophyta</taxon>
        <taxon>Spermatophyta</taxon>
        <taxon>Magnoliopsida</taxon>
        <taxon>Liliopsida</taxon>
        <taxon>Poales</taxon>
        <taxon>Cyperaceae</taxon>
        <taxon>Cyperoideae</taxon>
        <taxon>Rhynchosporeae</taxon>
        <taxon>Rhynchospora</taxon>
    </lineage>
</organism>
<evidence type="ECO:0000256" key="11">
    <source>
        <dbReference type="ARBA" id="ARBA00023253"/>
    </source>
</evidence>
<evidence type="ECO:0000313" key="17">
    <source>
        <dbReference type="Proteomes" id="UP001210211"/>
    </source>
</evidence>
<dbReference type="PANTHER" id="PTHR31741:SF6">
    <property type="entry name" value="PROTEIN EMBRYO SAC DEVELOPMENT ARREST 30"/>
    <property type="match status" value="1"/>
</dbReference>
<feature type="compositionally biased region" description="Acidic residues" evidence="14">
    <location>
        <begin position="605"/>
        <end position="620"/>
    </location>
</feature>
<feature type="region of interest" description="Disordered" evidence="14">
    <location>
        <begin position="597"/>
        <end position="641"/>
    </location>
</feature>
<dbReference type="GO" id="GO:0016757">
    <property type="term" value="F:glycosyltransferase activity"/>
    <property type="evidence" value="ECO:0007669"/>
    <property type="project" value="UniProtKB-KW"/>
</dbReference>
<dbReference type="GO" id="GO:0005794">
    <property type="term" value="C:Golgi apparatus"/>
    <property type="evidence" value="ECO:0007669"/>
    <property type="project" value="TreeGrafter"/>
</dbReference>
<evidence type="ECO:0000256" key="15">
    <source>
        <dbReference type="SAM" id="Phobius"/>
    </source>
</evidence>
<dbReference type="GO" id="GO:0016020">
    <property type="term" value="C:membrane"/>
    <property type="evidence" value="ECO:0007669"/>
    <property type="project" value="UniProtKB-SubCell"/>
</dbReference>
<dbReference type="Proteomes" id="UP001210211">
    <property type="component" value="Unassembled WGS sequence"/>
</dbReference>
<evidence type="ECO:0000256" key="9">
    <source>
        <dbReference type="ARBA" id="ARBA00023136"/>
    </source>
</evidence>
<dbReference type="Pfam" id="PF10250">
    <property type="entry name" value="O-FucT"/>
    <property type="match status" value="1"/>
</dbReference>
<keyword evidence="4" id="KW-0328">Glycosyltransferase</keyword>
<feature type="transmembrane region" description="Helical" evidence="15">
    <location>
        <begin position="9"/>
        <end position="28"/>
    </location>
</feature>
<evidence type="ECO:0000256" key="4">
    <source>
        <dbReference type="ARBA" id="ARBA00022676"/>
    </source>
</evidence>
<protein>
    <recommendedName>
        <fullName evidence="13">O-fucosyltransferase family protein</fullName>
    </recommendedName>
</protein>
<name>A0AAD5Z086_9POAL</name>
<feature type="region of interest" description="Disordered" evidence="14">
    <location>
        <begin position="372"/>
        <end position="401"/>
    </location>
</feature>
<evidence type="ECO:0000256" key="3">
    <source>
        <dbReference type="ARBA" id="ARBA00007737"/>
    </source>
</evidence>
<dbReference type="InterPro" id="IPR024709">
    <property type="entry name" value="FucosylTrfase_pln"/>
</dbReference>
<comment type="subcellular location">
    <subcellularLocation>
        <location evidence="1">Membrane</location>
        <topology evidence="1">Single-pass type II membrane protein</topology>
    </subcellularLocation>
</comment>
<dbReference type="EMBL" id="JAMRDG010000020">
    <property type="protein sequence ID" value="KAJ3678933.1"/>
    <property type="molecule type" value="Genomic_DNA"/>
</dbReference>
<keyword evidence="6 15" id="KW-0812">Transmembrane</keyword>
<reference evidence="16 17" key="1">
    <citation type="journal article" date="2022" name="Cell">
        <title>Repeat-based holocentromeres influence genome architecture and karyotype evolution.</title>
        <authorList>
            <person name="Hofstatter P.G."/>
            <person name="Thangavel G."/>
            <person name="Lux T."/>
            <person name="Neumann P."/>
            <person name="Vondrak T."/>
            <person name="Novak P."/>
            <person name="Zhang M."/>
            <person name="Costa L."/>
            <person name="Castellani M."/>
            <person name="Scott A."/>
            <person name="Toegelov H."/>
            <person name="Fuchs J."/>
            <person name="Mata-Sucre Y."/>
            <person name="Dias Y."/>
            <person name="Vanzela A.L.L."/>
            <person name="Huettel B."/>
            <person name="Almeida C.C.S."/>
            <person name="Simkova H."/>
            <person name="Souza G."/>
            <person name="Pedrosa-Harand A."/>
            <person name="Macas J."/>
            <person name="Mayer K.F.X."/>
            <person name="Houben A."/>
            <person name="Marques A."/>
        </authorList>
    </citation>
    <scope>NUCLEOTIDE SEQUENCE [LARGE SCALE GENOMIC DNA]</scope>
    <source>
        <strain evidence="16">RhyTen1mFocal</strain>
    </source>
</reference>
<evidence type="ECO:0000256" key="8">
    <source>
        <dbReference type="ARBA" id="ARBA00022989"/>
    </source>
</evidence>
<keyword evidence="12" id="KW-0119">Carbohydrate metabolism</keyword>
<evidence type="ECO:0000256" key="7">
    <source>
        <dbReference type="ARBA" id="ARBA00022968"/>
    </source>
</evidence>
<comment type="similarity">
    <text evidence="3">Belongs to the glycosyltransferase GT106 family.</text>
</comment>
<accession>A0AAD5Z086</accession>
<feature type="compositionally biased region" description="Basic and acidic residues" evidence="14">
    <location>
        <begin position="621"/>
        <end position="632"/>
    </location>
</feature>
<sequence length="641" mass="72078">MFPTSKIKLIAYLGIALSAISLFVHLFIANSSAGGPYNKVHVDDLYPVQRIWHRRLWGPVSSLETLHPIANATPRKKYPAPNGDNGFIYAKIYGGFEKIQSSISDLVAVSKLLNATLVIPEIQSSLRSKGISTKFKSFSYIYDEDSFISALSKDVVIVKTLPNNLKEARKKTKFPTFSTKGSESLNFYLGRVLPKLKESKAIGLIVSQGGCLQSVLPPSMVEYQRLRCRVAFHALQFRTEVRALGKRIVGRLRAFGRPYLAYHPGLVRETLAYHGCAENFQDVHTELIQYLRKEMIKKGIIKEELTVDSFPRKRNGSCPLFPEEVGLILRAMGYPLDTLIYVAGSETFGGQRILIPLRALYPNLLDRTSLSTDQERQAVVGPELPLPSDIPYPPPSKSPDELLEEWKQAGPRPRPLPPPPARPFYPHEKQGWYGWIAESETEPAPSLTELRSMAHRLLWDAVDYYVSVEADAFFPGFTNDAGRQVDFAGLVMGHRLYQTPSVFTYRPDRKTLAELFGNITDNLYHPPRNWTFLLRSHLNKSLSTDGLITEAQISKSRSFLSHPLPECSCTTPNPSLAQYKGLEECPDWMVRDLALVSTRSKSQSEDEDADLLEDDLESDPEPDKSDSNRGSDQDEEMDPDD</sequence>
<evidence type="ECO:0000256" key="1">
    <source>
        <dbReference type="ARBA" id="ARBA00004606"/>
    </source>
</evidence>
<keyword evidence="7" id="KW-0735">Signal-anchor</keyword>
<dbReference type="AlphaFoldDB" id="A0AAD5Z086"/>